<dbReference type="PANTHER" id="PTHR31357">
    <property type="entry name" value="SERPENTINE RECEPTOR CLASS ALPHA-10"/>
    <property type="match status" value="1"/>
</dbReference>
<feature type="transmembrane region" description="Helical" evidence="6">
    <location>
        <begin position="59"/>
        <end position="79"/>
    </location>
</feature>
<keyword evidence="3 6" id="KW-0812">Transmembrane</keyword>
<dbReference type="InterPro" id="IPR019408">
    <property type="entry name" value="7TM_GPCR_serpentine_rcpt_Srab"/>
</dbReference>
<evidence type="ECO:0000256" key="5">
    <source>
        <dbReference type="ARBA" id="ARBA00023136"/>
    </source>
</evidence>
<sequence length="367" mass="42969">MLIDSLKHRFMEDPLCTVTPSIFQTCSNDSISKNGTCFEDSCCTSVLTATSWYYRLAQFSHIFFSALGIFVILIYLKSYSKTLILSFNIRVFVNFVIFLIIIHSIDMIVIHVYHLFQSFRIPLTNPCFVRVRVSFCAPFRNFYSFSLLALAVTQYSIYIDRLICIFWSSYSKYHRWVLVILVGHIIFITTYAIIWIFREEDSDSFLLSCLNIPLASMEDLVSVTAFLFPVNILCFFLSILIFRIFQKRQKDSRFNMKAHFKDVIDVQSSEFLYHLTGTQAIFIVVYPVLSITMRVFYYDTPRPLHLTFATLSYIFSIYSFVVPLQLIIYAYKSHKIKKDRIFSHVKMKSVGTEGADNYFNSLRNQWG</sequence>
<evidence type="ECO:0000313" key="7">
    <source>
        <dbReference type="EMBL" id="CAI5453073.1"/>
    </source>
</evidence>
<evidence type="ECO:0000256" key="2">
    <source>
        <dbReference type="ARBA" id="ARBA00006860"/>
    </source>
</evidence>
<comment type="similarity">
    <text evidence="2">Belongs to the nematode receptor-like protein srb family.</text>
</comment>
<proteinExistence type="inferred from homology"/>
<evidence type="ECO:0000256" key="1">
    <source>
        <dbReference type="ARBA" id="ARBA00004141"/>
    </source>
</evidence>
<feature type="transmembrane region" description="Helical" evidence="6">
    <location>
        <begin position="91"/>
        <end position="116"/>
    </location>
</feature>
<dbReference type="InterPro" id="IPR002184">
    <property type="entry name" value="7TM_GPCR_serpentine_rcpt_Srb"/>
</dbReference>
<evidence type="ECO:0000256" key="6">
    <source>
        <dbReference type="SAM" id="Phobius"/>
    </source>
</evidence>
<feature type="transmembrane region" description="Helical" evidence="6">
    <location>
        <begin position="220"/>
        <end position="245"/>
    </location>
</feature>
<name>A0A9P1J127_9PELO</name>
<organism evidence="7 8">
    <name type="scientific">Caenorhabditis angaria</name>
    <dbReference type="NCBI Taxonomy" id="860376"/>
    <lineage>
        <taxon>Eukaryota</taxon>
        <taxon>Metazoa</taxon>
        <taxon>Ecdysozoa</taxon>
        <taxon>Nematoda</taxon>
        <taxon>Chromadorea</taxon>
        <taxon>Rhabditida</taxon>
        <taxon>Rhabditina</taxon>
        <taxon>Rhabditomorpha</taxon>
        <taxon>Rhabditoidea</taxon>
        <taxon>Rhabditidae</taxon>
        <taxon>Peloderinae</taxon>
        <taxon>Caenorhabditis</taxon>
    </lineage>
</organism>
<accession>A0A9P1J127</accession>
<feature type="transmembrane region" description="Helical" evidence="6">
    <location>
        <begin position="271"/>
        <end position="291"/>
    </location>
</feature>
<comment type="caution">
    <text evidence="7">The sequence shown here is derived from an EMBL/GenBank/DDBJ whole genome shotgun (WGS) entry which is preliminary data.</text>
</comment>
<feature type="transmembrane region" description="Helical" evidence="6">
    <location>
        <begin position="142"/>
        <end position="164"/>
    </location>
</feature>
<keyword evidence="8" id="KW-1185">Reference proteome</keyword>
<evidence type="ECO:0000256" key="4">
    <source>
        <dbReference type="ARBA" id="ARBA00022989"/>
    </source>
</evidence>
<dbReference type="GO" id="GO:0016020">
    <property type="term" value="C:membrane"/>
    <property type="evidence" value="ECO:0007669"/>
    <property type="project" value="UniProtKB-SubCell"/>
</dbReference>
<dbReference type="InterPro" id="IPR051080">
    <property type="entry name" value="Nematode_rcpt-like_serp_alpha"/>
</dbReference>
<dbReference type="AlphaFoldDB" id="A0A9P1J127"/>
<dbReference type="PANTHER" id="PTHR31357:SF6">
    <property type="entry name" value="G_PROTEIN_RECEP_F1_2 DOMAIN-CONTAINING PROTEIN"/>
    <property type="match status" value="1"/>
</dbReference>
<dbReference type="OrthoDB" id="5813133at2759"/>
<dbReference type="Pfam" id="PF10292">
    <property type="entry name" value="7TM_GPCR_Srab"/>
    <property type="match status" value="1"/>
</dbReference>
<dbReference type="PRINTS" id="PR00699">
    <property type="entry name" value="TMPROTEINSRB"/>
</dbReference>
<gene>
    <name evidence="7" type="ORF">CAMP_LOCUS15710</name>
</gene>
<dbReference type="Proteomes" id="UP001152747">
    <property type="component" value="Unassembled WGS sequence"/>
</dbReference>
<evidence type="ECO:0000256" key="3">
    <source>
        <dbReference type="ARBA" id="ARBA00022692"/>
    </source>
</evidence>
<feature type="transmembrane region" description="Helical" evidence="6">
    <location>
        <begin position="176"/>
        <end position="197"/>
    </location>
</feature>
<protein>
    <submittedName>
        <fullName evidence="7">Uncharacterized protein</fullName>
    </submittedName>
</protein>
<evidence type="ECO:0000313" key="8">
    <source>
        <dbReference type="Proteomes" id="UP001152747"/>
    </source>
</evidence>
<dbReference type="GO" id="GO:0004984">
    <property type="term" value="F:olfactory receptor activity"/>
    <property type="evidence" value="ECO:0007669"/>
    <property type="project" value="TreeGrafter"/>
</dbReference>
<dbReference type="EMBL" id="CANHGI010000005">
    <property type="protein sequence ID" value="CAI5453073.1"/>
    <property type="molecule type" value="Genomic_DNA"/>
</dbReference>
<reference evidence="7" key="1">
    <citation type="submission" date="2022-11" db="EMBL/GenBank/DDBJ databases">
        <authorList>
            <person name="Kikuchi T."/>
        </authorList>
    </citation>
    <scope>NUCLEOTIDE SEQUENCE</scope>
    <source>
        <strain evidence="7">PS1010</strain>
    </source>
</reference>
<keyword evidence="5 6" id="KW-0472">Membrane</keyword>
<comment type="subcellular location">
    <subcellularLocation>
        <location evidence="1">Membrane</location>
        <topology evidence="1">Multi-pass membrane protein</topology>
    </subcellularLocation>
</comment>
<keyword evidence="4 6" id="KW-1133">Transmembrane helix</keyword>
<feature type="transmembrane region" description="Helical" evidence="6">
    <location>
        <begin position="311"/>
        <end position="331"/>
    </location>
</feature>